<protein>
    <submittedName>
        <fullName evidence="1">Uncharacterized protein</fullName>
    </submittedName>
</protein>
<dbReference type="SUPFAM" id="SSF53335">
    <property type="entry name" value="S-adenosyl-L-methionine-dependent methyltransferases"/>
    <property type="match status" value="1"/>
</dbReference>
<dbReference type="AlphaFoldDB" id="A0AAF1JXV4"/>
<dbReference type="Gene3D" id="3.40.50.150">
    <property type="entry name" value="Vaccinia Virus protein VP39"/>
    <property type="match status" value="1"/>
</dbReference>
<dbReference type="RefSeq" id="WP_211875328.1">
    <property type="nucleotide sequence ID" value="NZ_JAAEDH010000018.1"/>
</dbReference>
<evidence type="ECO:0000313" key="1">
    <source>
        <dbReference type="EMBL" id="MBR0656467.1"/>
    </source>
</evidence>
<reference evidence="1" key="2">
    <citation type="journal article" date="2021" name="Syst. Appl. Microbiol.">
        <title>Roseomonas hellenica sp. nov., isolated from roots of wild-growing Alkanna tinctoria.</title>
        <authorList>
            <person name="Rat A."/>
            <person name="Naranjo H.D."/>
            <person name="Lebbe L."/>
            <person name="Cnockaert M."/>
            <person name="Krigas N."/>
            <person name="Grigoriadou K."/>
            <person name="Maloupa E."/>
            <person name="Willems A."/>
        </authorList>
    </citation>
    <scope>NUCLEOTIDE SEQUENCE</scope>
    <source>
        <strain evidence="1">LMG 28251</strain>
    </source>
</reference>
<dbReference type="Proteomes" id="UP001196068">
    <property type="component" value="Unassembled WGS sequence"/>
</dbReference>
<proteinExistence type="predicted"/>
<sequence>MGIARILAERLAANPEPSQDELNAMLRLLAKWRHGLIANTLRQRDGDTVQTGPFAGMRYPVRSAEGCEVPRLLGCYEQELAPVIESLIARGFAHVLNIGCAEGYYAVGMARRMSGAMVHAYDSNEAARNACRALAEINAVSARVSIGGLFEGRDFAAFPPGDTLVLLDIEGSEDALLDIALYPALAGLTILVECHDVMLPGLSARLAGRFAASHAVTRIEHAIGAVALPPWLAQMGHLDRLLAVWEWRSGPTPWLLLEPHV</sequence>
<reference evidence="1" key="1">
    <citation type="submission" date="2020-01" db="EMBL/GenBank/DDBJ databases">
        <authorList>
            <person name="Rat A."/>
        </authorList>
    </citation>
    <scope>NUCLEOTIDE SEQUENCE</scope>
    <source>
        <strain evidence="1">LMG 28251</strain>
    </source>
</reference>
<evidence type="ECO:0000313" key="2">
    <source>
        <dbReference type="Proteomes" id="UP001196068"/>
    </source>
</evidence>
<gene>
    <name evidence="1" type="ORF">GXW79_15405</name>
</gene>
<dbReference type="EMBL" id="JAAEDH010000018">
    <property type="protein sequence ID" value="MBR0656467.1"/>
    <property type="molecule type" value="Genomic_DNA"/>
</dbReference>
<dbReference type="InterPro" id="IPR029063">
    <property type="entry name" value="SAM-dependent_MTases_sf"/>
</dbReference>
<accession>A0AAF1JXV4</accession>
<organism evidence="1 2">
    <name type="scientific">Plastoroseomonas arctica</name>
    <dbReference type="NCBI Taxonomy" id="1509237"/>
    <lineage>
        <taxon>Bacteria</taxon>
        <taxon>Pseudomonadati</taxon>
        <taxon>Pseudomonadota</taxon>
        <taxon>Alphaproteobacteria</taxon>
        <taxon>Acetobacterales</taxon>
        <taxon>Acetobacteraceae</taxon>
        <taxon>Plastoroseomonas</taxon>
    </lineage>
</organism>
<keyword evidence="2" id="KW-1185">Reference proteome</keyword>
<comment type="caution">
    <text evidence="1">The sequence shown here is derived from an EMBL/GenBank/DDBJ whole genome shotgun (WGS) entry which is preliminary data.</text>
</comment>
<name>A0AAF1JXV4_9PROT</name>